<keyword evidence="2 7" id="KW-0929">Antimicrobial</keyword>
<comment type="caution">
    <text evidence="8">The sequence shown here is derived from an EMBL/GenBank/DDBJ whole genome shotgun (WGS) entry which is preliminary data.</text>
</comment>
<dbReference type="Proteomes" id="UP000240811">
    <property type="component" value="Unassembled WGS sequence"/>
</dbReference>
<dbReference type="PANTHER" id="PTHR38107">
    <property type="match status" value="1"/>
</dbReference>
<dbReference type="HAMAP" id="MF_04110">
    <property type="entry name" value="ENDOLYSIN_T4"/>
    <property type="match status" value="1"/>
</dbReference>
<dbReference type="EMBL" id="PSQJ01000002">
    <property type="protein sequence ID" value="PTL86791.1"/>
    <property type="molecule type" value="Genomic_DNA"/>
</dbReference>
<dbReference type="Pfam" id="PF00959">
    <property type="entry name" value="Phage_lysozyme"/>
    <property type="match status" value="1"/>
</dbReference>
<dbReference type="InterPro" id="IPR023346">
    <property type="entry name" value="Lysozyme-like_dom_sf"/>
</dbReference>
<dbReference type="GO" id="GO:0003796">
    <property type="term" value="F:lysozyme activity"/>
    <property type="evidence" value="ECO:0007669"/>
    <property type="project" value="UniProtKB-EC"/>
</dbReference>
<dbReference type="GO" id="GO:0016998">
    <property type="term" value="P:cell wall macromolecule catabolic process"/>
    <property type="evidence" value="ECO:0007669"/>
    <property type="project" value="InterPro"/>
</dbReference>
<gene>
    <name evidence="8" type="ORF">C4617_03055</name>
</gene>
<keyword evidence="3 7" id="KW-0081">Bacteriolytic enzyme</keyword>
<name>A0A2T4VYE4_9HYPH</name>
<evidence type="ECO:0000256" key="2">
    <source>
        <dbReference type="ARBA" id="ARBA00022529"/>
    </source>
</evidence>
<proteinExistence type="inferred from homology"/>
<evidence type="ECO:0000256" key="1">
    <source>
        <dbReference type="ARBA" id="ARBA00000632"/>
    </source>
</evidence>
<comment type="catalytic activity">
    <reaction evidence="1 7">
        <text>Hydrolysis of (1-&gt;4)-beta-linkages between N-acetylmuramic acid and N-acetyl-D-glucosamine residues in a peptidoglycan and between N-acetyl-D-glucosamine residues in chitodextrins.</text>
        <dbReference type="EC" id="3.2.1.17"/>
    </reaction>
</comment>
<dbReference type="CDD" id="cd00737">
    <property type="entry name" value="lyz_endolysin_autolysin"/>
    <property type="match status" value="1"/>
</dbReference>
<keyword evidence="6 7" id="KW-0326">Glycosidase</keyword>
<evidence type="ECO:0000313" key="8">
    <source>
        <dbReference type="EMBL" id="PTL86791.1"/>
    </source>
</evidence>
<evidence type="ECO:0000256" key="3">
    <source>
        <dbReference type="ARBA" id="ARBA00022638"/>
    </source>
</evidence>
<keyword evidence="4 7" id="KW-0378">Hydrolase</keyword>
<comment type="similarity">
    <text evidence="7">Belongs to the glycosyl hydrolase 24 family.</text>
</comment>
<accession>A0A2T4VYE4</accession>
<dbReference type="AlphaFoldDB" id="A0A2T4VYE4"/>
<evidence type="ECO:0000256" key="4">
    <source>
        <dbReference type="ARBA" id="ARBA00022801"/>
    </source>
</evidence>
<dbReference type="GO" id="GO:0009253">
    <property type="term" value="P:peptidoglycan catabolic process"/>
    <property type="evidence" value="ECO:0007669"/>
    <property type="project" value="InterPro"/>
</dbReference>
<dbReference type="GO" id="GO:0031640">
    <property type="term" value="P:killing of cells of another organism"/>
    <property type="evidence" value="ECO:0007669"/>
    <property type="project" value="UniProtKB-KW"/>
</dbReference>
<evidence type="ECO:0000256" key="6">
    <source>
        <dbReference type="ARBA" id="ARBA00023295"/>
    </source>
</evidence>
<dbReference type="InterPro" id="IPR051018">
    <property type="entry name" value="Bacteriophage_GH24"/>
</dbReference>
<reference evidence="9" key="1">
    <citation type="submission" date="2018-02" db="EMBL/GenBank/DDBJ databases">
        <title>Genome sequence of Candidatus Liberibacter europaeus.</title>
        <authorList>
            <person name="Frampton R.A."/>
            <person name="Thompson S.M."/>
            <person name="David C."/>
            <person name="Addison S.M."/>
            <person name="Smith G.R."/>
        </authorList>
    </citation>
    <scope>NUCLEOTIDE SEQUENCE [LARGE SCALE GENOMIC DNA]</scope>
</reference>
<keyword evidence="5" id="KW-1035">Host cytoplasm</keyword>
<organism evidence="8 9">
    <name type="scientific">Candidatus Liberibacter europaeus</name>
    <dbReference type="NCBI Taxonomy" id="744859"/>
    <lineage>
        <taxon>Bacteria</taxon>
        <taxon>Pseudomonadati</taxon>
        <taxon>Pseudomonadota</taxon>
        <taxon>Alphaproteobacteria</taxon>
        <taxon>Hyphomicrobiales</taxon>
        <taxon>Rhizobiaceae</taxon>
        <taxon>Liberibacter</taxon>
    </lineage>
</organism>
<protein>
    <recommendedName>
        <fullName evidence="7">Lysozyme</fullName>
        <ecNumber evidence="7">3.2.1.17</ecNumber>
    </recommendedName>
</protein>
<dbReference type="InterPro" id="IPR002196">
    <property type="entry name" value="Glyco_hydro_24"/>
</dbReference>
<evidence type="ECO:0000256" key="5">
    <source>
        <dbReference type="ARBA" id="ARBA00023200"/>
    </source>
</evidence>
<evidence type="ECO:0000256" key="7">
    <source>
        <dbReference type="RuleBase" id="RU003788"/>
    </source>
</evidence>
<dbReference type="PANTHER" id="PTHR38107:SF3">
    <property type="entry name" value="LYSOZYME RRRD-RELATED"/>
    <property type="match status" value="1"/>
</dbReference>
<dbReference type="InterPro" id="IPR034690">
    <property type="entry name" value="Endolysin_T4_type"/>
</dbReference>
<dbReference type="EC" id="3.2.1.17" evidence="7"/>
<dbReference type="SUPFAM" id="SSF53955">
    <property type="entry name" value="Lysozyme-like"/>
    <property type="match status" value="1"/>
</dbReference>
<dbReference type="GO" id="GO:0042742">
    <property type="term" value="P:defense response to bacterium"/>
    <property type="evidence" value="ECO:0007669"/>
    <property type="project" value="UniProtKB-KW"/>
</dbReference>
<dbReference type="InterPro" id="IPR023347">
    <property type="entry name" value="Lysozyme_dom_sf"/>
</dbReference>
<dbReference type="InterPro" id="IPR033907">
    <property type="entry name" value="Endolysin_autolysin"/>
</dbReference>
<sequence length="146" mass="16346">MTTIPSLLIDVIKNFEGLRLKAYRCPAGVLTIGYGHTGFDVCEDMNISEQHADELLILDVSKCLNQVLNVSPILINANENRISAIGDFVFNLGIGRYKASTFRKRVDEEDWDEASKECTRWVFAGGRKLKGLVARREIEAALLLQC</sequence>
<evidence type="ECO:0000313" key="9">
    <source>
        <dbReference type="Proteomes" id="UP000240811"/>
    </source>
</evidence>
<dbReference type="Gene3D" id="1.10.530.40">
    <property type="match status" value="1"/>
</dbReference>